<reference evidence="1 2" key="1">
    <citation type="submission" date="2013-09" db="EMBL/GenBank/DDBJ databases">
        <title>Corchorus capsularis genome sequencing.</title>
        <authorList>
            <person name="Alam M."/>
            <person name="Haque M.S."/>
            <person name="Islam M.S."/>
            <person name="Emdad E.M."/>
            <person name="Islam M.M."/>
            <person name="Ahmed B."/>
            <person name="Halim A."/>
            <person name="Hossen Q.M.M."/>
            <person name="Hossain M.Z."/>
            <person name="Ahmed R."/>
            <person name="Khan M.M."/>
            <person name="Islam R."/>
            <person name="Rashid M.M."/>
            <person name="Khan S.A."/>
            <person name="Rahman M.S."/>
            <person name="Alam M."/>
        </authorList>
    </citation>
    <scope>NUCLEOTIDE SEQUENCE [LARGE SCALE GENOMIC DNA]</scope>
    <source>
        <strain evidence="2">cv. CVL-1</strain>
        <tissue evidence="1">Whole seedling</tissue>
    </source>
</reference>
<dbReference type="Gramene" id="OMO54179">
    <property type="protein sequence ID" value="OMO54179"/>
    <property type="gene ID" value="CCACVL1_27996"/>
</dbReference>
<name>A0A1R3G7V7_COCAP</name>
<dbReference type="EMBL" id="AWWV01015020">
    <property type="protein sequence ID" value="OMO54179.1"/>
    <property type="molecule type" value="Genomic_DNA"/>
</dbReference>
<accession>A0A1R3G7V7</accession>
<feature type="non-terminal residue" evidence="1">
    <location>
        <position position="1"/>
    </location>
</feature>
<evidence type="ECO:0000313" key="1">
    <source>
        <dbReference type="EMBL" id="OMO54179.1"/>
    </source>
</evidence>
<dbReference type="Proteomes" id="UP000188268">
    <property type="component" value="Unassembled WGS sequence"/>
</dbReference>
<gene>
    <name evidence="1" type="ORF">CCACVL1_27996</name>
</gene>
<evidence type="ECO:0000313" key="2">
    <source>
        <dbReference type="Proteomes" id="UP000188268"/>
    </source>
</evidence>
<proteinExistence type="predicted"/>
<organism evidence="1 2">
    <name type="scientific">Corchorus capsularis</name>
    <name type="common">Jute</name>
    <dbReference type="NCBI Taxonomy" id="210143"/>
    <lineage>
        <taxon>Eukaryota</taxon>
        <taxon>Viridiplantae</taxon>
        <taxon>Streptophyta</taxon>
        <taxon>Embryophyta</taxon>
        <taxon>Tracheophyta</taxon>
        <taxon>Spermatophyta</taxon>
        <taxon>Magnoliopsida</taxon>
        <taxon>eudicotyledons</taxon>
        <taxon>Gunneridae</taxon>
        <taxon>Pentapetalae</taxon>
        <taxon>rosids</taxon>
        <taxon>malvids</taxon>
        <taxon>Malvales</taxon>
        <taxon>Malvaceae</taxon>
        <taxon>Grewioideae</taxon>
        <taxon>Apeibeae</taxon>
        <taxon>Corchorus</taxon>
    </lineage>
</organism>
<sequence length="23" mass="2784">HLLHHDAELDSPPFDWLLSWQAR</sequence>
<dbReference type="AlphaFoldDB" id="A0A1R3G7V7"/>
<protein>
    <submittedName>
        <fullName evidence="1">Uncharacterized protein</fullName>
    </submittedName>
</protein>
<keyword evidence="2" id="KW-1185">Reference proteome</keyword>
<comment type="caution">
    <text evidence="1">The sequence shown here is derived from an EMBL/GenBank/DDBJ whole genome shotgun (WGS) entry which is preliminary data.</text>
</comment>